<dbReference type="InterPro" id="IPR043203">
    <property type="entry name" value="VGCC_Ca_Na"/>
</dbReference>
<dbReference type="PANTHER" id="PTHR10037">
    <property type="entry name" value="VOLTAGE-GATED CATION CHANNEL CALCIUM AND SODIUM"/>
    <property type="match status" value="1"/>
</dbReference>
<dbReference type="Pfam" id="PF13202">
    <property type="entry name" value="EF-hand_5"/>
    <property type="match status" value="2"/>
</dbReference>
<keyword evidence="9" id="KW-0813">Transport</keyword>
<keyword evidence="9" id="KW-0406">Ion transport</keyword>
<evidence type="ECO:0000259" key="8">
    <source>
        <dbReference type="Pfam" id="PF13202"/>
    </source>
</evidence>
<feature type="transmembrane region" description="Helical" evidence="6">
    <location>
        <begin position="93"/>
        <end position="116"/>
    </location>
</feature>
<feature type="transmembrane region" description="Helical" evidence="6">
    <location>
        <begin position="148"/>
        <end position="168"/>
    </location>
</feature>
<feature type="transmembrane region" description="Helical" evidence="6">
    <location>
        <begin position="287"/>
        <end position="306"/>
    </location>
</feature>
<proteinExistence type="predicted"/>
<dbReference type="InterPro" id="IPR027359">
    <property type="entry name" value="Volt_channel_dom_sf"/>
</dbReference>
<keyword evidence="10" id="KW-1185">Reference proteome</keyword>
<dbReference type="SUPFAM" id="SSF47473">
    <property type="entry name" value="EF-hand"/>
    <property type="match status" value="1"/>
</dbReference>
<name>A0ABP0MI45_9DINO</name>
<dbReference type="GO" id="GO:0034220">
    <property type="term" value="P:monoatomic ion transmembrane transport"/>
    <property type="evidence" value="ECO:0007669"/>
    <property type="project" value="UniProtKB-KW"/>
</dbReference>
<feature type="domain" description="Ion transport" evidence="7">
    <location>
        <begin position="98"/>
        <end position="348"/>
    </location>
</feature>
<dbReference type="SUPFAM" id="SSF81324">
    <property type="entry name" value="Voltage-gated potassium channels"/>
    <property type="match status" value="1"/>
</dbReference>
<keyword evidence="4 6" id="KW-0472">Membrane</keyword>
<dbReference type="Gene3D" id="1.20.120.350">
    <property type="entry name" value="Voltage-gated potassium channels. Chain C"/>
    <property type="match status" value="1"/>
</dbReference>
<evidence type="ECO:0000256" key="4">
    <source>
        <dbReference type="ARBA" id="ARBA00023136"/>
    </source>
</evidence>
<evidence type="ECO:0000256" key="1">
    <source>
        <dbReference type="ARBA" id="ARBA00004141"/>
    </source>
</evidence>
<evidence type="ECO:0000256" key="3">
    <source>
        <dbReference type="ARBA" id="ARBA00022989"/>
    </source>
</evidence>
<evidence type="ECO:0000313" key="10">
    <source>
        <dbReference type="Proteomes" id="UP001642464"/>
    </source>
</evidence>
<accession>A0ABP0MI45</accession>
<dbReference type="InterPro" id="IPR005821">
    <property type="entry name" value="Ion_trans_dom"/>
</dbReference>
<feature type="transmembrane region" description="Helical" evidence="6">
    <location>
        <begin position="244"/>
        <end position="267"/>
    </location>
</feature>
<evidence type="ECO:0000256" key="2">
    <source>
        <dbReference type="ARBA" id="ARBA00022692"/>
    </source>
</evidence>
<feature type="transmembrane region" description="Helical" evidence="6">
    <location>
        <begin position="180"/>
        <end position="202"/>
    </location>
</feature>
<dbReference type="EMBL" id="CAXAMM010022079">
    <property type="protein sequence ID" value="CAK9051148.1"/>
    <property type="molecule type" value="Genomic_DNA"/>
</dbReference>
<evidence type="ECO:0000256" key="5">
    <source>
        <dbReference type="SAM" id="MobiDB-lite"/>
    </source>
</evidence>
<evidence type="ECO:0000313" key="9">
    <source>
        <dbReference type="EMBL" id="CAK9051148.1"/>
    </source>
</evidence>
<dbReference type="InterPro" id="IPR002048">
    <property type="entry name" value="EF_hand_dom"/>
</dbReference>
<dbReference type="InterPro" id="IPR011992">
    <property type="entry name" value="EF-hand-dom_pair"/>
</dbReference>
<dbReference type="Proteomes" id="UP001642464">
    <property type="component" value="Unassembled WGS sequence"/>
</dbReference>
<evidence type="ECO:0000259" key="7">
    <source>
        <dbReference type="Pfam" id="PF00520"/>
    </source>
</evidence>
<dbReference type="Gene3D" id="1.10.287.70">
    <property type="match status" value="1"/>
</dbReference>
<keyword evidence="2 6" id="KW-0812">Transmembrane</keyword>
<comment type="caution">
    <text evidence="9">The sequence shown here is derived from an EMBL/GenBank/DDBJ whole genome shotgun (WGS) entry which is preliminary data.</text>
</comment>
<comment type="subcellular location">
    <subcellularLocation>
        <location evidence="1">Membrane</location>
        <topology evidence="1">Multi-pass membrane protein</topology>
    </subcellularLocation>
</comment>
<feature type="domain" description="EF-hand" evidence="8">
    <location>
        <begin position="429"/>
        <end position="444"/>
    </location>
</feature>
<dbReference type="PANTHER" id="PTHR10037:SF62">
    <property type="entry name" value="SODIUM CHANNEL PROTEIN 60E"/>
    <property type="match status" value="1"/>
</dbReference>
<protein>
    <submittedName>
        <fullName evidence="9">Sodium channel protein type 4 subunit alpha A (Voltage-gated sodium channel subunit alpha Nav1.4a)</fullName>
    </submittedName>
</protein>
<evidence type="ECO:0000256" key="6">
    <source>
        <dbReference type="SAM" id="Phobius"/>
    </source>
</evidence>
<feature type="region of interest" description="Disordered" evidence="5">
    <location>
        <begin position="490"/>
        <end position="519"/>
    </location>
</feature>
<gene>
    <name evidence="9" type="ORF">SCF082_LOCUS28111</name>
</gene>
<reference evidence="9 10" key="1">
    <citation type="submission" date="2024-02" db="EMBL/GenBank/DDBJ databases">
        <authorList>
            <person name="Chen Y."/>
            <person name="Shah S."/>
            <person name="Dougan E. K."/>
            <person name="Thang M."/>
            <person name="Chan C."/>
        </authorList>
    </citation>
    <scope>NUCLEOTIDE SEQUENCE [LARGE SCALE GENOMIC DNA]</scope>
</reference>
<dbReference type="Pfam" id="PF00520">
    <property type="entry name" value="Ion_trans"/>
    <property type="match status" value="1"/>
</dbReference>
<keyword evidence="9" id="KW-0407">Ion channel</keyword>
<keyword evidence="3 6" id="KW-1133">Transmembrane helix</keyword>
<feature type="compositionally biased region" description="Low complexity" evidence="5">
    <location>
        <begin position="494"/>
        <end position="506"/>
    </location>
</feature>
<feature type="domain" description="EF-hand" evidence="8">
    <location>
        <begin position="376"/>
        <end position="391"/>
    </location>
</feature>
<organism evidence="9 10">
    <name type="scientific">Durusdinium trenchii</name>
    <dbReference type="NCBI Taxonomy" id="1381693"/>
    <lineage>
        <taxon>Eukaryota</taxon>
        <taxon>Sar</taxon>
        <taxon>Alveolata</taxon>
        <taxon>Dinophyceae</taxon>
        <taxon>Suessiales</taxon>
        <taxon>Symbiodiniaceae</taxon>
        <taxon>Durusdinium</taxon>
    </lineage>
</organism>
<sequence>MDGGQETLDETIVDAAVAEEMRNAGPLPDTELPTKDGFSTKTAHTDGQKGSSPPLSPASVVEKVAERELDWGEDSHVIHTETERAIIKRVSDIFLGPTFEFATAILLIFNLLLMAAQLQYHGIKMGHEMNYPHYDYEPEMALPGAENFFLGADVAFAIIFTLEMLIRFSKIGWLYFKNLFNWVDFVVVCSSWVELFAAALPISPTFLRMLRLGKLLRAIRVVKMSQVLESLQLLLKCIHASLRILFWSLVLLMIIQCSAGMTISYMLSDYMADTGIDDKRRFEVFRYYGTFTKTLLTMFEVLFANWAPACRVLVDNVGEGYSAVFIIYRCFVGFAVLNVVNAVFVQSTMKVAQADDELMSREKARTQAAYHERITALFRQVDTSGDGMIDVTGTASEFQELLQHPKLQLWLHQLEVETNDLVGLFNMLDDGDGEISLEEFESGLMRIKGIARSYDLNKLQRDISRMSSKMDMLFANSPYTRGLIREKMDRKKSLSNVSNSAPSPSARDLGVPSPSRSVV</sequence>
<feature type="transmembrane region" description="Helical" evidence="6">
    <location>
        <begin position="326"/>
        <end position="345"/>
    </location>
</feature>
<dbReference type="Gene3D" id="1.10.238.10">
    <property type="entry name" value="EF-hand"/>
    <property type="match status" value="1"/>
</dbReference>
<feature type="region of interest" description="Disordered" evidence="5">
    <location>
        <begin position="18"/>
        <end position="59"/>
    </location>
</feature>